<dbReference type="SUPFAM" id="SSF159941">
    <property type="entry name" value="MM3350-like"/>
    <property type="match status" value="1"/>
</dbReference>
<dbReference type="GO" id="GO:0008270">
    <property type="term" value="F:zinc ion binding"/>
    <property type="evidence" value="ECO:0007669"/>
    <property type="project" value="UniProtKB-KW"/>
</dbReference>
<dbReference type="Gene3D" id="6.10.140.2220">
    <property type="match status" value="1"/>
</dbReference>
<evidence type="ECO:0000256" key="3">
    <source>
        <dbReference type="ARBA" id="ARBA00022833"/>
    </source>
</evidence>
<feature type="compositionally biased region" description="Basic and acidic residues" evidence="5">
    <location>
        <begin position="284"/>
        <end position="304"/>
    </location>
</feature>
<keyword evidence="3" id="KW-0862">Zinc</keyword>
<accession>A0A1J7ITW9</accession>
<evidence type="ECO:0000256" key="1">
    <source>
        <dbReference type="ARBA" id="ARBA00022723"/>
    </source>
</evidence>
<evidence type="ECO:0000256" key="4">
    <source>
        <dbReference type="PROSITE-ProRule" id="PRU00134"/>
    </source>
</evidence>
<dbReference type="STRING" id="1408157.A0A1J7ITW9"/>
<dbReference type="PANTHER" id="PTHR41878">
    <property type="entry name" value="LEXA REPRESSOR-RELATED"/>
    <property type="match status" value="1"/>
</dbReference>
<feature type="domain" description="MYND-type" evidence="6">
    <location>
        <begin position="40"/>
        <end position="78"/>
    </location>
</feature>
<feature type="region of interest" description="Disordered" evidence="5">
    <location>
        <begin position="17"/>
        <end position="39"/>
    </location>
</feature>
<dbReference type="PROSITE" id="PS50865">
    <property type="entry name" value="ZF_MYND_2"/>
    <property type="match status" value="1"/>
</dbReference>
<feature type="compositionally biased region" description="Basic and acidic residues" evidence="5">
    <location>
        <begin position="24"/>
        <end position="35"/>
    </location>
</feature>
<evidence type="ECO:0000259" key="6">
    <source>
        <dbReference type="PROSITE" id="PS50865"/>
    </source>
</evidence>
<dbReference type="InterPro" id="IPR002893">
    <property type="entry name" value="Znf_MYND"/>
</dbReference>
<organism evidence="7 8">
    <name type="scientific">Coniochaeta ligniaria NRRL 30616</name>
    <dbReference type="NCBI Taxonomy" id="1408157"/>
    <lineage>
        <taxon>Eukaryota</taxon>
        <taxon>Fungi</taxon>
        <taxon>Dikarya</taxon>
        <taxon>Ascomycota</taxon>
        <taxon>Pezizomycotina</taxon>
        <taxon>Sordariomycetes</taxon>
        <taxon>Sordariomycetidae</taxon>
        <taxon>Coniochaetales</taxon>
        <taxon>Coniochaetaceae</taxon>
        <taxon>Coniochaeta</taxon>
    </lineage>
</organism>
<dbReference type="OrthoDB" id="4913826at2759"/>
<name>A0A1J7ITW9_9PEZI</name>
<keyword evidence="8" id="KW-1185">Reference proteome</keyword>
<dbReference type="SUPFAM" id="SSF144232">
    <property type="entry name" value="HIT/MYND zinc finger-like"/>
    <property type="match status" value="1"/>
</dbReference>
<dbReference type="AlphaFoldDB" id="A0A1J7ITW9"/>
<dbReference type="Pfam" id="PF07929">
    <property type="entry name" value="PRiA4_ORF3"/>
    <property type="match status" value="1"/>
</dbReference>
<evidence type="ECO:0000256" key="5">
    <source>
        <dbReference type="SAM" id="MobiDB-lite"/>
    </source>
</evidence>
<protein>
    <recommendedName>
        <fullName evidence="6">MYND-type domain-containing protein</fullName>
    </recommendedName>
</protein>
<dbReference type="InParanoid" id="A0A1J7ITW9"/>
<evidence type="ECO:0000256" key="2">
    <source>
        <dbReference type="ARBA" id="ARBA00022771"/>
    </source>
</evidence>
<keyword evidence="1" id="KW-0479">Metal-binding</keyword>
<evidence type="ECO:0000313" key="8">
    <source>
        <dbReference type="Proteomes" id="UP000182658"/>
    </source>
</evidence>
<proteinExistence type="predicted"/>
<gene>
    <name evidence="7" type="ORF">CONLIGDRAFT_630698</name>
</gene>
<dbReference type="EMBL" id="KV875096">
    <property type="protein sequence ID" value="OIW30757.1"/>
    <property type="molecule type" value="Genomic_DNA"/>
</dbReference>
<keyword evidence="2 4" id="KW-0863">Zinc-finger</keyword>
<dbReference type="PANTHER" id="PTHR41878:SF1">
    <property type="entry name" value="TNPR PROTEIN"/>
    <property type="match status" value="1"/>
</dbReference>
<dbReference type="Gene3D" id="3.10.290.30">
    <property type="entry name" value="MM3350-like"/>
    <property type="match status" value="1"/>
</dbReference>
<dbReference type="InterPro" id="IPR012912">
    <property type="entry name" value="Plasmid_pRiA4b_Orf3-like"/>
</dbReference>
<sequence>MYAFTLHTRTHSIKSTHRAMAGKRTHEAREGKSDTPKCSNPNCTSGSYSLQSCARCRSVAYCSRECQTVSWPSHKAQCKRQNYIIKFHLCPGEVKDPEVIRTLSCPATATFDELHQALQVAFQWFSTHTYDFTIPDPAYRMPETLKESIDQMRLASMAQFKPELAATLPRQNLLRVVNPSPQMFVDQGSEPTRKHPNTLEKKAHQYKLFQFFEDQQYQGKQMVYTYDFGDNWRHQMSLEGRGPPTTDFKCVSAEGHYVAEDVGSPSGWEKLKAAYRTSNPTQQQKEKREWYESDCSNGEKEGLTGRENEVDKFLIDYVLGGMRSAGLTNDGRQNPYAGEN</sequence>
<dbReference type="Pfam" id="PF01753">
    <property type="entry name" value="zf-MYND"/>
    <property type="match status" value="1"/>
</dbReference>
<dbReference type="InterPro" id="IPR024047">
    <property type="entry name" value="MM3350-like_sf"/>
</dbReference>
<dbReference type="Proteomes" id="UP000182658">
    <property type="component" value="Unassembled WGS sequence"/>
</dbReference>
<reference evidence="7 8" key="1">
    <citation type="submission" date="2016-10" db="EMBL/GenBank/DDBJ databases">
        <title>Draft genome sequence of Coniochaeta ligniaria NRRL30616, a lignocellulolytic fungus for bioabatement of inhibitors in plant biomass hydrolysates.</title>
        <authorList>
            <consortium name="DOE Joint Genome Institute"/>
            <person name="Jimenez D.J."/>
            <person name="Hector R.E."/>
            <person name="Riley R."/>
            <person name="Sun H."/>
            <person name="Grigoriev I.V."/>
            <person name="Van Elsas J.D."/>
            <person name="Nichols N.N."/>
        </authorList>
    </citation>
    <scope>NUCLEOTIDE SEQUENCE [LARGE SCALE GENOMIC DNA]</scope>
    <source>
        <strain evidence="7 8">NRRL 30616</strain>
    </source>
</reference>
<feature type="region of interest" description="Disordered" evidence="5">
    <location>
        <begin position="277"/>
        <end position="304"/>
    </location>
</feature>
<evidence type="ECO:0000313" key="7">
    <source>
        <dbReference type="EMBL" id="OIW30757.1"/>
    </source>
</evidence>